<dbReference type="AlphaFoldDB" id="A0A4Q0P4H3"/>
<accession>A0A4Q0P4H3</accession>
<dbReference type="STRING" id="1122159.SAMN02745246_04071"/>
<dbReference type="GO" id="GO:0003677">
    <property type="term" value="F:DNA binding"/>
    <property type="evidence" value="ECO:0007669"/>
    <property type="project" value="InterPro"/>
</dbReference>
<gene>
    <name evidence="2" type="ORF">DSL99_4050</name>
</gene>
<evidence type="ECO:0000313" key="2">
    <source>
        <dbReference type="EMBL" id="RXG21245.1"/>
    </source>
</evidence>
<dbReference type="Pfam" id="PF12728">
    <property type="entry name" value="HTH_17"/>
    <property type="match status" value="1"/>
</dbReference>
<evidence type="ECO:0000313" key="3">
    <source>
        <dbReference type="Proteomes" id="UP000290608"/>
    </source>
</evidence>
<dbReference type="InterPro" id="IPR041657">
    <property type="entry name" value="HTH_17"/>
</dbReference>
<evidence type="ECO:0000259" key="1">
    <source>
        <dbReference type="Pfam" id="PF12728"/>
    </source>
</evidence>
<comment type="caution">
    <text evidence="2">The sequence shown here is derived from an EMBL/GenBank/DDBJ whole genome shotgun (WGS) entry which is preliminary data.</text>
</comment>
<dbReference type="SUPFAM" id="SSF46955">
    <property type="entry name" value="Putative DNA-binding domain"/>
    <property type="match status" value="1"/>
</dbReference>
<dbReference type="NCBIfam" id="TIGR01764">
    <property type="entry name" value="excise"/>
    <property type="match status" value="1"/>
</dbReference>
<sequence length="185" mass="21343">MSSNIEIKRICLYCNNQFTARTTRTKYCSHKCNSRHYKAKQRTTKIDKSNNETERIKVLPIEVVKAKEFLTAKDAATLIGCSLRTVYRLIDNGTLKAVNLSQRMTRVKRSEIDLLMEQPIPQPEVKPTEPAFYDIQDCYSIGEVQNKYNISQSGLRLLLIKNKVPKIKQGKFTYIPKTIINKILT</sequence>
<name>A0A4Q0P4H3_9FLAO</name>
<dbReference type="EMBL" id="QOVL01000033">
    <property type="protein sequence ID" value="RXG21245.1"/>
    <property type="molecule type" value="Genomic_DNA"/>
</dbReference>
<protein>
    <submittedName>
        <fullName evidence="2">AlpA family transcriptional regulator</fullName>
    </submittedName>
</protein>
<dbReference type="InterPro" id="IPR009061">
    <property type="entry name" value="DNA-bd_dom_put_sf"/>
</dbReference>
<organism evidence="2 3">
    <name type="scientific">Leeuwenhoekiella marinoflava</name>
    <dbReference type="NCBI Taxonomy" id="988"/>
    <lineage>
        <taxon>Bacteria</taxon>
        <taxon>Pseudomonadati</taxon>
        <taxon>Bacteroidota</taxon>
        <taxon>Flavobacteriia</taxon>
        <taxon>Flavobacteriales</taxon>
        <taxon>Flavobacteriaceae</taxon>
        <taxon>Leeuwenhoekiella</taxon>
    </lineage>
</organism>
<dbReference type="RefSeq" id="WP_073101208.1">
    <property type="nucleotide sequence ID" value="NZ_QOVL01000033.1"/>
</dbReference>
<dbReference type="InterPro" id="IPR010093">
    <property type="entry name" value="SinI_DNA-bd"/>
</dbReference>
<reference evidence="2 3" key="1">
    <citation type="submission" date="2018-07" db="EMBL/GenBank/DDBJ databases">
        <title>Leeuwenhoekiella genomics.</title>
        <authorList>
            <person name="Tahon G."/>
            <person name="Willems A."/>
        </authorList>
    </citation>
    <scope>NUCLEOTIDE SEQUENCE [LARGE SCALE GENOMIC DNA]</scope>
    <source>
        <strain evidence="2 3">LMG 1345</strain>
    </source>
</reference>
<dbReference type="Proteomes" id="UP000290608">
    <property type="component" value="Unassembled WGS sequence"/>
</dbReference>
<feature type="domain" description="Helix-turn-helix" evidence="1">
    <location>
        <begin position="69"/>
        <end position="118"/>
    </location>
</feature>
<proteinExistence type="predicted"/>